<dbReference type="Proteomes" id="UP000019184">
    <property type="component" value="Unassembled WGS sequence"/>
</dbReference>
<evidence type="ECO:0000256" key="1">
    <source>
        <dbReference type="SAM" id="MobiDB-lite"/>
    </source>
</evidence>
<gene>
    <name evidence="2" type="ORF">BN874_1270003</name>
</gene>
<dbReference type="AlphaFoldDB" id="A0A7U7J2X4"/>
<protein>
    <submittedName>
        <fullName evidence="2">Uncharacterized protein</fullName>
    </submittedName>
</protein>
<dbReference type="RefSeq" id="WP_034430720.1">
    <property type="nucleotide sequence ID" value="NZ_CBTK010000032.1"/>
</dbReference>
<evidence type="ECO:0000313" key="2">
    <source>
        <dbReference type="EMBL" id="CDH43644.1"/>
    </source>
</evidence>
<accession>A0A7U7J2X4</accession>
<reference evidence="2 3" key="1">
    <citation type="journal article" date="2014" name="ISME J.">
        <title>Candidatus Competibacter-lineage genomes retrieved from metagenomes reveal functional metabolic diversity.</title>
        <authorList>
            <person name="McIlroy S.J."/>
            <person name="Albertsen M."/>
            <person name="Andresen E.K."/>
            <person name="Saunders A.M."/>
            <person name="Kristiansen R."/>
            <person name="Stokholm-Bjerregaard M."/>
            <person name="Nielsen K.L."/>
            <person name="Nielsen P.H."/>
        </authorList>
    </citation>
    <scope>NUCLEOTIDE SEQUENCE [LARGE SCALE GENOMIC DNA]</scope>
    <source>
        <strain evidence="2 3">Run_B_J11</strain>
    </source>
</reference>
<proteinExistence type="predicted"/>
<name>A0A7U7J2X4_9GAMM</name>
<organism evidence="2 3">
    <name type="scientific">Candidatus Contendobacter odensis Run_B_J11</name>
    <dbReference type="NCBI Taxonomy" id="1400861"/>
    <lineage>
        <taxon>Bacteria</taxon>
        <taxon>Pseudomonadati</taxon>
        <taxon>Pseudomonadota</taxon>
        <taxon>Gammaproteobacteria</taxon>
        <taxon>Candidatus Competibacteraceae</taxon>
        <taxon>Candidatus Contendibacter</taxon>
    </lineage>
</organism>
<feature type="region of interest" description="Disordered" evidence="1">
    <location>
        <begin position="1"/>
        <end position="39"/>
    </location>
</feature>
<comment type="caution">
    <text evidence="2">The sequence shown here is derived from an EMBL/GenBank/DDBJ whole genome shotgun (WGS) entry which is preliminary data.</text>
</comment>
<dbReference type="OrthoDB" id="7107857at2"/>
<dbReference type="EMBL" id="CBTK010000032">
    <property type="protein sequence ID" value="CDH43644.1"/>
    <property type="molecule type" value="Genomic_DNA"/>
</dbReference>
<keyword evidence="3" id="KW-1185">Reference proteome</keyword>
<evidence type="ECO:0000313" key="3">
    <source>
        <dbReference type="Proteomes" id="UP000019184"/>
    </source>
</evidence>
<sequence length="95" mass="10749">MAKKPLTGKSKLSEAVQRKPTEESESLPLVNQRQQPRLKNFRLTPTDIMRLQKITTAINGESERPISETAVIKGLIALGEKTTPEKLLKLIREVW</sequence>